<sequence length="141" mass="15688">MYQRIDISGSDNSLPEYWYNHLFAGTQMLLSFCYFASILGMALSPRQAQPWQRAWNASSRDFRRQVESAPVSSPDTSTLSGQRSCSVPQSQNGKNSSCCDGDNEKIVKESDDVPLLTDDLAYSKGESIVIIEPGDHGFDIR</sequence>
<feature type="compositionally biased region" description="Polar residues" evidence="1">
    <location>
        <begin position="70"/>
        <end position="98"/>
    </location>
</feature>
<organism evidence="3 4">
    <name type="scientific">Plakobranchus ocellatus</name>
    <dbReference type="NCBI Taxonomy" id="259542"/>
    <lineage>
        <taxon>Eukaryota</taxon>
        <taxon>Metazoa</taxon>
        <taxon>Spiralia</taxon>
        <taxon>Lophotrochozoa</taxon>
        <taxon>Mollusca</taxon>
        <taxon>Gastropoda</taxon>
        <taxon>Heterobranchia</taxon>
        <taxon>Euthyneura</taxon>
        <taxon>Panpulmonata</taxon>
        <taxon>Sacoglossa</taxon>
        <taxon>Placobranchoidea</taxon>
        <taxon>Plakobranchidae</taxon>
        <taxon>Plakobranchus</taxon>
    </lineage>
</organism>
<dbReference type="EMBL" id="BLXT01003294">
    <property type="protein sequence ID" value="GFO01408.1"/>
    <property type="molecule type" value="Genomic_DNA"/>
</dbReference>
<proteinExistence type="predicted"/>
<keyword evidence="2" id="KW-0472">Membrane</keyword>
<reference evidence="3 4" key="1">
    <citation type="journal article" date="2021" name="Elife">
        <title>Chloroplast acquisition without the gene transfer in kleptoplastic sea slugs, Plakobranchus ocellatus.</title>
        <authorList>
            <person name="Maeda T."/>
            <person name="Takahashi S."/>
            <person name="Yoshida T."/>
            <person name="Shimamura S."/>
            <person name="Takaki Y."/>
            <person name="Nagai Y."/>
            <person name="Toyoda A."/>
            <person name="Suzuki Y."/>
            <person name="Arimoto A."/>
            <person name="Ishii H."/>
            <person name="Satoh N."/>
            <person name="Nishiyama T."/>
            <person name="Hasebe M."/>
            <person name="Maruyama T."/>
            <person name="Minagawa J."/>
            <person name="Obokata J."/>
            <person name="Shigenobu S."/>
        </authorList>
    </citation>
    <scope>NUCLEOTIDE SEQUENCE [LARGE SCALE GENOMIC DNA]</scope>
</reference>
<evidence type="ECO:0000313" key="3">
    <source>
        <dbReference type="EMBL" id="GFO01408.1"/>
    </source>
</evidence>
<keyword evidence="4" id="KW-1185">Reference proteome</keyword>
<keyword evidence="2" id="KW-1133">Transmembrane helix</keyword>
<evidence type="ECO:0000256" key="2">
    <source>
        <dbReference type="SAM" id="Phobius"/>
    </source>
</evidence>
<evidence type="ECO:0000313" key="4">
    <source>
        <dbReference type="Proteomes" id="UP000735302"/>
    </source>
</evidence>
<keyword evidence="2" id="KW-0812">Transmembrane</keyword>
<accession>A0AAV4A432</accession>
<gene>
    <name evidence="3" type="ORF">PoB_002791300</name>
</gene>
<protein>
    <submittedName>
        <fullName evidence="3">Uncharacterized protein</fullName>
    </submittedName>
</protein>
<evidence type="ECO:0000256" key="1">
    <source>
        <dbReference type="SAM" id="MobiDB-lite"/>
    </source>
</evidence>
<feature type="transmembrane region" description="Helical" evidence="2">
    <location>
        <begin position="22"/>
        <end position="43"/>
    </location>
</feature>
<dbReference type="Proteomes" id="UP000735302">
    <property type="component" value="Unassembled WGS sequence"/>
</dbReference>
<name>A0AAV4A432_9GAST</name>
<feature type="region of interest" description="Disordered" evidence="1">
    <location>
        <begin position="65"/>
        <end position="102"/>
    </location>
</feature>
<comment type="caution">
    <text evidence="3">The sequence shown here is derived from an EMBL/GenBank/DDBJ whole genome shotgun (WGS) entry which is preliminary data.</text>
</comment>
<dbReference type="AlphaFoldDB" id="A0AAV4A432"/>